<protein>
    <recommendedName>
        <fullName evidence="4">Dihydroxy-acid dehydratase</fullName>
    </recommendedName>
</protein>
<dbReference type="PROSITE" id="PS51257">
    <property type="entry name" value="PROKAR_LIPOPROTEIN"/>
    <property type="match status" value="1"/>
</dbReference>
<reference evidence="2 3" key="1">
    <citation type="submission" date="2019-09" db="EMBL/GenBank/DDBJ databases">
        <authorList>
            <person name="Park J.-S."/>
            <person name="Choi H.-J."/>
        </authorList>
    </citation>
    <scope>NUCLEOTIDE SEQUENCE [LARGE SCALE GENOMIC DNA]</scope>
    <source>
        <strain evidence="2 3">176SS1-4</strain>
    </source>
</reference>
<dbReference type="Proteomes" id="UP000326554">
    <property type="component" value="Unassembled WGS sequence"/>
</dbReference>
<dbReference type="EMBL" id="VYQE01000005">
    <property type="protein sequence ID" value="KAA9006152.1"/>
    <property type="molecule type" value="Genomic_DNA"/>
</dbReference>
<dbReference type="RefSeq" id="WP_150446404.1">
    <property type="nucleotide sequence ID" value="NZ_VYQE01000005.1"/>
</dbReference>
<dbReference type="AlphaFoldDB" id="A0A5J5GED4"/>
<name>A0A5J5GED4_9RHOB</name>
<comment type="caution">
    <text evidence="2">The sequence shown here is derived from an EMBL/GenBank/DDBJ whole genome shotgun (WGS) entry which is preliminary data.</text>
</comment>
<evidence type="ECO:0008006" key="4">
    <source>
        <dbReference type="Google" id="ProtNLM"/>
    </source>
</evidence>
<gene>
    <name evidence="2" type="ORF">F3S47_16545</name>
</gene>
<feature type="signal peptide" evidence="1">
    <location>
        <begin position="1"/>
        <end position="15"/>
    </location>
</feature>
<keyword evidence="3" id="KW-1185">Reference proteome</keyword>
<proteinExistence type="predicted"/>
<evidence type="ECO:0000313" key="2">
    <source>
        <dbReference type="EMBL" id="KAA9006152.1"/>
    </source>
</evidence>
<organism evidence="2 3">
    <name type="scientific">Histidinibacterium aquaticum</name>
    <dbReference type="NCBI Taxonomy" id="2613962"/>
    <lineage>
        <taxon>Bacteria</taxon>
        <taxon>Pseudomonadati</taxon>
        <taxon>Pseudomonadota</taxon>
        <taxon>Alphaproteobacteria</taxon>
        <taxon>Rhodobacterales</taxon>
        <taxon>Paracoccaceae</taxon>
        <taxon>Histidinibacterium</taxon>
    </lineage>
</organism>
<accession>A0A5J5GED4</accession>
<keyword evidence="1" id="KW-0732">Signal</keyword>
<evidence type="ECO:0000313" key="3">
    <source>
        <dbReference type="Proteomes" id="UP000326554"/>
    </source>
</evidence>
<evidence type="ECO:0000256" key="1">
    <source>
        <dbReference type="SAM" id="SignalP"/>
    </source>
</evidence>
<feature type="chain" id="PRO_5023814658" description="Dihydroxy-acid dehydratase" evidence="1">
    <location>
        <begin position="16"/>
        <end position="194"/>
    </location>
</feature>
<sequence>MTAMRGVALATAVLAAGCATEQQLQSPPPTSLALYDGALRAVGPTGYCAARGASQPTSGFAVFAPCSRLLGDAADPERDAVLTFQSGEPGSALVTGAVADLVALLEGPEGGALLTVDMPVVVASVETGDDVVFVEYSELGVEVETPPPLWRAFFDIGDRLVTASIRPVEGVDLGTEAERTLVGEAVDAMREAND</sequence>